<gene>
    <name evidence="2" type="ORF">EJ04DRAFT_53259</name>
</gene>
<comment type="caution">
    <text evidence="2">The sequence shown here is derived from an EMBL/GenBank/DDBJ whole genome shotgun (WGS) entry which is preliminary data.</text>
</comment>
<keyword evidence="3" id="KW-1185">Reference proteome</keyword>
<dbReference type="SUPFAM" id="SSF55961">
    <property type="entry name" value="Bet v1-like"/>
    <property type="match status" value="1"/>
</dbReference>
<feature type="signal peptide" evidence="1">
    <location>
        <begin position="1"/>
        <end position="21"/>
    </location>
</feature>
<dbReference type="Gene3D" id="3.30.530.20">
    <property type="match status" value="1"/>
</dbReference>
<evidence type="ECO:0008006" key="4">
    <source>
        <dbReference type="Google" id="ProtNLM"/>
    </source>
</evidence>
<dbReference type="InterPro" id="IPR023393">
    <property type="entry name" value="START-like_dom_sf"/>
</dbReference>
<sequence>MAFPSFRLFLAFTSLLLVAIAQTNLPDVPPGVFNVSARIAIQASKCAAWDVLNDLPKYSEWNPYTRSAIMVTLDNMTLTNQRPVEDARLILRVQSPPLPLPVDSKTPDNILNTQIAFENITHVQPELGRVAWKYVASEEFLDAERWQAVSDLGNGSVLYESREVFSGLAAEFLKETNQVNLQKGFDGQAQGLKLYLEEKRSSGVDNNC</sequence>
<proteinExistence type="predicted"/>
<feature type="chain" id="PRO_5040485851" description="Coenzyme Q-binding protein COQ10 START domain-containing protein" evidence="1">
    <location>
        <begin position="22"/>
        <end position="208"/>
    </location>
</feature>
<evidence type="ECO:0000256" key="1">
    <source>
        <dbReference type="SAM" id="SignalP"/>
    </source>
</evidence>
<dbReference type="EMBL" id="ML996109">
    <property type="protein sequence ID" value="KAF2738475.1"/>
    <property type="molecule type" value="Genomic_DNA"/>
</dbReference>
<name>A0A9P4R7G9_9PLEO</name>
<accession>A0A9P4R7G9</accession>
<dbReference type="CDD" id="cd07822">
    <property type="entry name" value="SRPBCC_4"/>
    <property type="match status" value="1"/>
</dbReference>
<organism evidence="2 3">
    <name type="scientific">Polyplosphaeria fusca</name>
    <dbReference type="NCBI Taxonomy" id="682080"/>
    <lineage>
        <taxon>Eukaryota</taxon>
        <taxon>Fungi</taxon>
        <taxon>Dikarya</taxon>
        <taxon>Ascomycota</taxon>
        <taxon>Pezizomycotina</taxon>
        <taxon>Dothideomycetes</taxon>
        <taxon>Pleosporomycetidae</taxon>
        <taxon>Pleosporales</taxon>
        <taxon>Tetraplosphaeriaceae</taxon>
        <taxon>Polyplosphaeria</taxon>
    </lineage>
</organism>
<keyword evidence="1" id="KW-0732">Signal</keyword>
<dbReference type="Proteomes" id="UP000799444">
    <property type="component" value="Unassembled WGS sequence"/>
</dbReference>
<evidence type="ECO:0000313" key="2">
    <source>
        <dbReference type="EMBL" id="KAF2738475.1"/>
    </source>
</evidence>
<reference evidence="2" key="1">
    <citation type="journal article" date="2020" name="Stud. Mycol.">
        <title>101 Dothideomycetes genomes: a test case for predicting lifestyles and emergence of pathogens.</title>
        <authorList>
            <person name="Haridas S."/>
            <person name="Albert R."/>
            <person name="Binder M."/>
            <person name="Bloem J."/>
            <person name="Labutti K."/>
            <person name="Salamov A."/>
            <person name="Andreopoulos B."/>
            <person name="Baker S."/>
            <person name="Barry K."/>
            <person name="Bills G."/>
            <person name="Bluhm B."/>
            <person name="Cannon C."/>
            <person name="Castanera R."/>
            <person name="Culley D."/>
            <person name="Daum C."/>
            <person name="Ezra D."/>
            <person name="Gonzalez J."/>
            <person name="Henrissat B."/>
            <person name="Kuo A."/>
            <person name="Liang C."/>
            <person name="Lipzen A."/>
            <person name="Lutzoni F."/>
            <person name="Magnuson J."/>
            <person name="Mondo S."/>
            <person name="Nolan M."/>
            <person name="Ohm R."/>
            <person name="Pangilinan J."/>
            <person name="Park H.-J."/>
            <person name="Ramirez L."/>
            <person name="Alfaro M."/>
            <person name="Sun H."/>
            <person name="Tritt A."/>
            <person name="Yoshinaga Y."/>
            <person name="Zwiers L.-H."/>
            <person name="Turgeon B."/>
            <person name="Goodwin S."/>
            <person name="Spatafora J."/>
            <person name="Crous P."/>
            <person name="Grigoriev I."/>
        </authorList>
    </citation>
    <scope>NUCLEOTIDE SEQUENCE</scope>
    <source>
        <strain evidence="2">CBS 125425</strain>
    </source>
</reference>
<protein>
    <recommendedName>
        <fullName evidence="4">Coenzyme Q-binding protein COQ10 START domain-containing protein</fullName>
    </recommendedName>
</protein>
<dbReference type="AlphaFoldDB" id="A0A9P4R7G9"/>
<evidence type="ECO:0000313" key="3">
    <source>
        <dbReference type="Proteomes" id="UP000799444"/>
    </source>
</evidence>
<dbReference type="OrthoDB" id="509124at2759"/>